<evidence type="ECO:0000313" key="1">
    <source>
        <dbReference type="EMBL" id="OTP68857.1"/>
    </source>
</evidence>
<organism evidence="2 4">
    <name type="scientific">Caballeronia sordidicola</name>
    <name type="common">Burkholderia sordidicola</name>
    <dbReference type="NCBI Taxonomy" id="196367"/>
    <lineage>
        <taxon>Bacteria</taxon>
        <taxon>Pseudomonadati</taxon>
        <taxon>Pseudomonadota</taxon>
        <taxon>Betaproteobacteria</taxon>
        <taxon>Burkholderiales</taxon>
        <taxon>Burkholderiaceae</taxon>
        <taxon>Caballeronia</taxon>
    </lineage>
</organism>
<reference evidence="2 4" key="2">
    <citation type="submission" date="2017-03" db="EMBL/GenBank/DDBJ databases">
        <title>Genome analysis of strain PAMC 26577.</title>
        <authorList>
            <person name="Oh H.-M."/>
            <person name="Yang J.-A."/>
        </authorList>
    </citation>
    <scope>NUCLEOTIDE SEQUENCE [LARGE SCALE GENOMIC DNA]</scope>
    <source>
        <strain evidence="2 4">PAMC 26577</strain>
    </source>
</reference>
<name>A0A242MKP6_CABSO</name>
<sequence length="64" mass="6743">MGHCCHKRGGAVLIGKNERHSNAAPVASPPCCDTATTGAFRRFDIAAKSLSCMGDEHENAVRTS</sequence>
<reference evidence="1 3" key="1">
    <citation type="submission" date="2017-03" db="EMBL/GenBank/DDBJ databases">
        <title>Genome analysis of strain PAMC 26510.</title>
        <authorList>
            <person name="Oh H.-M."/>
            <person name="Yang J.-A."/>
        </authorList>
    </citation>
    <scope>NUCLEOTIDE SEQUENCE [LARGE SCALE GENOMIC DNA]</scope>
    <source>
        <strain evidence="1 3">PAMC 26510</strain>
    </source>
</reference>
<dbReference type="EMBL" id="NBTZ01000100">
    <property type="protein sequence ID" value="OTP71878.1"/>
    <property type="molecule type" value="Genomic_DNA"/>
</dbReference>
<dbReference type="AlphaFoldDB" id="A0A242MKP6"/>
<dbReference type="EMBL" id="NBTY01000161">
    <property type="protein sequence ID" value="OTP68857.1"/>
    <property type="molecule type" value="Genomic_DNA"/>
</dbReference>
<dbReference type="Proteomes" id="UP000195221">
    <property type="component" value="Unassembled WGS sequence"/>
</dbReference>
<evidence type="ECO:0000313" key="4">
    <source>
        <dbReference type="Proteomes" id="UP000195221"/>
    </source>
</evidence>
<comment type="caution">
    <text evidence="2">The sequence shown here is derived from an EMBL/GenBank/DDBJ whole genome shotgun (WGS) entry which is preliminary data.</text>
</comment>
<accession>A0A242MKP6</accession>
<gene>
    <name evidence="1" type="ORF">PAMC26510_28425</name>
    <name evidence="2" type="ORF">PAMC26577_23235</name>
</gene>
<dbReference type="Proteomes" id="UP000194546">
    <property type="component" value="Unassembled WGS sequence"/>
</dbReference>
<proteinExistence type="predicted"/>
<protein>
    <submittedName>
        <fullName evidence="2">Uncharacterized protein</fullName>
    </submittedName>
</protein>
<evidence type="ECO:0000313" key="2">
    <source>
        <dbReference type="EMBL" id="OTP71878.1"/>
    </source>
</evidence>
<evidence type="ECO:0000313" key="3">
    <source>
        <dbReference type="Proteomes" id="UP000194546"/>
    </source>
</evidence>